<sequence length="254" mass="27568">MYRLMMLALVAAGVAAGVPAAGASYAAGVTGREARDLRDGRVEVTMSKVECPSGRADVIMTAPRHRDVVEYSVYRGGSLVRNGVLWPGVQRNIPVYLEPRTSERVTVTIQGQGTTTFRVYSGCEDDTPTGSTDSTATPASRDSQESYGEYRESVYSESDSDSASHSSGEHGARHVNGLRAHRYNPLLRRQGGDRLPYTGPPADLYGKMATAVGMVIFGGMLWGIAVIWPRRAPVEPLLRPRPLYATGRRPLTPR</sequence>
<feature type="signal peptide" evidence="3">
    <location>
        <begin position="1"/>
        <end position="26"/>
    </location>
</feature>
<feature type="compositionally biased region" description="Polar residues" evidence="1">
    <location>
        <begin position="128"/>
        <end position="141"/>
    </location>
</feature>
<evidence type="ECO:0000256" key="1">
    <source>
        <dbReference type="SAM" id="MobiDB-lite"/>
    </source>
</evidence>
<comment type="caution">
    <text evidence="4">The sequence shown here is derived from an EMBL/GenBank/DDBJ whole genome shotgun (WGS) entry which is preliminary data.</text>
</comment>
<evidence type="ECO:0000256" key="2">
    <source>
        <dbReference type="SAM" id="Phobius"/>
    </source>
</evidence>
<proteinExistence type="predicted"/>
<feature type="chain" id="PRO_5045497030" evidence="3">
    <location>
        <begin position="27"/>
        <end position="254"/>
    </location>
</feature>
<keyword evidence="2" id="KW-1133">Transmembrane helix</keyword>
<feature type="compositionally biased region" description="Basic and acidic residues" evidence="1">
    <location>
        <begin position="142"/>
        <end position="154"/>
    </location>
</feature>
<evidence type="ECO:0000313" key="5">
    <source>
        <dbReference type="Proteomes" id="UP001596496"/>
    </source>
</evidence>
<evidence type="ECO:0000256" key="3">
    <source>
        <dbReference type="SAM" id="SignalP"/>
    </source>
</evidence>
<dbReference type="RefSeq" id="WP_380826941.1">
    <property type="nucleotide sequence ID" value="NZ_JBHTCG010000008.1"/>
</dbReference>
<keyword evidence="2" id="KW-0812">Transmembrane</keyword>
<protein>
    <submittedName>
        <fullName evidence="4">Uncharacterized protein</fullName>
    </submittedName>
</protein>
<keyword evidence="3" id="KW-0732">Signal</keyword>
<accession>A0ABW2P3S0</accession>
<dbReference type="EMBL" id="JBHTCG010000008">
    <property type="protein sequence ID" value="MFC7383459.1"/>
    <property type="molecule type" value="Genomic_DNA"/>
</dbReference>
<evidence type="ECO:0000313" key="4">
    <source>
        <dbReference type="EMBL" id="MFC7383459.1"/>
    </source>
</evidence>
<organism evidence="4 5">
    <name type="scientific">Sphaerisporangium rhizosphaerae</name>
    <dbReference type="NCBI Taxonomy" id="2269375"/>
    <lineage>
        <taxon>Bacteria</taxon>
        <taxon>Bacillati</taxon>
        <taxon>Actinomycetota</taxon>
        <taxon>Actinomycetes</taxon>
        <taxon>Streptosporangiales</taxon>
        <taxon>Streptosporangiaceae</taxon>
        <taxon>Sphaerisporangium</taxon>
    </lineage>
</organism>
<dbReference type="Proteomes" id="UP001596496">
    <property type="component" value="Unassembled WGS sequence"/>
</dbReference>
<gene>
    <name evidence="4" type="ORF">ACFQSB_14655</name>
</gene>
<feature type="region of interest" description="Disordered" evidence="1">
    <location>
        <begin position="118"/>
        <end position="184"/>
    </location>
</feature>
<keyword evidence="2" id="KW-0472">Membrane</keyword>
<feature type="transmembrane region" description="Helical" evidence="2">
    <location>
        <begin position="204"/>
        <end position="228"/>
    </location>
</feature>
<reference evidence="5" key="1">
    <citation type="journal article" date="2019" name="Int. J. Syst. Evol. Microbiol.">
        <title>The Global Catalogue of Microorganisms (GCM) 10K type strain sequencing project: providing services to taxonomists for standard genome sequencing and annotation.</title>
        <authorList>
            <consortium name="The Broad Institute Genomics Platform"/>
            <consortium name="The Broad Institute Genome Sequencing Center for Infectious Disease"/>
            <person name="Wu L."/>
            <person name="Ma J."/>
        </authorList>
    </citation>
    <scope>NUCLEOTIDE SEQUENCE [LARGE SCALE GENOMIC DNA]</scope>
    <source>
        <strain evidence="5">CECT 7649</strain>
    </source>
</reference>
<name>A0ABW2P3S0_9ACTN</name>
<keyword evidence="5" id="KW-1185">Reference proteome</keyword>